<comment type="caution">
    <text evidence="1">The sequence shown here is derived from an EMBL/GenBank/DDBJ whole genome shotgun (WGS) entry which is preliminary data.</text>
</comment>
<organism evidence="1 2">
    <name type="scientific">Aspergillus heteromorphus CBS 117.55</name>
    <dbReference type="NCBI Taxonomy" id="1448321"/>
    <lineage>
        <taxon>Eukaryota</taxon>
        <taxon>Fungi</taxon>
        <taxon>Dikarya</taxon>
        <taxon>Ascomycota</taxon>
        <taxon>Pezizomycotina</taxon>
        <taxon>Eurotiomycetes</taxon>
        <taxon>Eurotiomycetidae</taxon>
        <taxon>Eurotiales</taxon>
        <taxon>Aspergillaceae</taxon>
        <taxon>Aspergillus</taxon>
        <taxon>Aspergillus subgen. Circumdati</taxon>
    </lineage>
</organism>
<dbReference type="GeneID" id="37070313"/>
<name>A0A317W5K0_9EURO</name>
<keyword evidence="2" id="KW-1185">Reference proteome</keyword>
<dbReference type="RefSeq" id="XP_025398810.1">
    <property type="nucleotide sequence ID" value="XM_025548076.1"/>
</dbReference>
<dbReference type="OrthoDB" id="3649348at2759"/>
<dbReference type="EMBL" id="MSFL01000014">
    <property type="protein sequence ID" value="PWY80507.1"/>
    <property type="molecule type" value="Genomic_DNA"/>
</dbReference>
<dbReference type="Proteomes" id="UP000247233">
    <property type="component" value="Unassembled WGS sequence"/>
</dbReference>
<reference evidence="1 2" key="1">
    <citation type="submission" date="2016-12" db="EMBL/GenBank/DDBJ databases">
        <title>The genomes of Aspergillus section Nigri reveals drivers in fungal speciation.</title>
        <authorList>
            <consortium name="DOE Joint Genome Institute"/>
            <person name="Vesth T.C."/>
            <person name="Nybo J."/>
            <person name="Theobald S."/>
            <person name="Brandl J."/>
            <person name="Frisvad J.C."/>
            <person name="Nielsen K.F."/>
            <person name="Lyhne E.K."/>
            <person name="Kogle M.E."/>
            <person name="Kuo A."/>
            <person name="Riley R."/>
            <person name="Clum A."/>
            <person name="Nolan M."/>
            <person name="Lipzen A."/>
            <person name="Salamov A."/>
            <person name="Henrissat B."/>
            <person name="Wiebenga A."/>
            <person name="De Vries R.P."/>
            <person name="Grigoriev I.V."/>
            <person name="Mortensen U.H."/>
            <person name="Andersen M.R."/>
            <person name="Baker S.E."/>
        </authorList>
    </citation>
    <scope>NUCLEOTIDE SEQUENCE [LARGE SCALE GENOMIC DNA]</scope>
    <source>
        <strain evidence="1 2">CBS 117.55</strain>
    </source>
</reference>
<dbReference type="AlphaFoldDB" id="A0A317W5K0"/>
<accession>A0A317W5K0</accession>
<dbReference type="VEuPathDB" id="FungiDB:BO70DRAFT_429543"/>
<proteinExistence type="predicted"/>
<evidence type="ECO:0000313" key="1">
    <source>
        <dbReference type="EMBL" id="PWY80507.1"/>
    </source>
</evidence>
<sequence length="144" mass="16112">MRVDQSEVWDLYEVQRATRTTERKHHTRFTPYIVIRFVTTPETGGVQIPALLRGETSVPSDSELGYSRGVAAIILGNGYDDSDIQMLRKAAKDIKPMPWLQADGSKPTPPLGPEYGKALVERIKSTVKELQEKGAMDEDAAVYY</sequence>
<gene>
    <name evidence="1" type="ORF">BO70DRAFT_429543</name>
</gene>
<protein>
    <submittedName>
        <fullName evidence="1">Uncharacterized protein</fullName>
    </submittedName>
</protein>
<evidence type="ECO:0000313" key="2">
    <source>
        <dbReference type="Proteomes" id="UP000247233"/>
    </source>
</evidence>